<reference evidence="9" key="1">
    <citation type="submission" date="2023-08" db="EMBL/GenBank/DDBJ databases">
        <authorList>
            <person name="Messyasz A."/>
            <person name="Mannisto M.K."/>
            <person name="Kerkhof L.J."/>
            <person name="Haggblom M."/>
        </authorList>
    </citation>
    <scope>NUCLEOTIDE SEQUENCE</scope>
    <source>
        <strain evidence="9">M8UP39</strain>
    </source>
</reference>
<evidence type="ECO:0000256" key="7">
    <source>
        <dbReference type="HAMAP-Rule" id="MF_01984"/>
    </source>
</evidence>
<evidence type="ECO:0000256" key="6">
    <source>
        <dbReference type="ARBA" id="ARBA00060793"/>
    </source>
</evidence>
<comment type="function">
    <text evidence="7">Flavin prenyltransferase that catalyzes the synthesis of the prenylated FMN cofactor (prenyl-FMN) for 4-hydroxy-3-polyprenylbenzoic acid decarboxylase UbiD. The prenyltransferase is metal-independent and links a dimethylallyl moiety from dimethylallyl monophosphate (DMAP) to the flavin N5 and C6 atoms of FMN.</text>
</comment>
<keyword evidence="3 7" id="KW-0288">FMN</keyword>
<dbReference type="Gene3D" id="3.40.50.1950">
    <property type="entry name" value="Flavin prenyltransferase-like"/>
    <property type="match status" value="1"/>
</dbReference>
<comment type="similarity">
    <text evidence="6 7">Belongs to the UbiX/PAD1 family.</text>
</comment>
<dbReference type="PANTHER" id="PTHR43374:SF1">
    <property type="entry name" value="FLAVIN PRENYLTRANSFERASE PAD1, MITOCHONDRIAL"/>
    <property type="match status" value="1"/>
</dbReference>
<reference evidence="9" key="2">
    <citation type="journal article" date="2024" name="Environ. Microbiol.">
        <title>Genome analysis and description of Tunturibacter gen. nov. expands the diversity of Terriglobia in tundra soils.</title>
        <authorList>
            <person name="Messyasz A."/>
            <person name="Mannisto M.K."/>
            <person name="Kerkhof L.J."/>
            <person name="Haggblom M.M."/>
        </authorList>
    </citation>
    <scope>NUCLEOTIDE SEQUENCE</scope>
    <source>
        <strain evidence="9">M8UP39</strain>
    </source>
</reference>
<organism evidence="9">
    <name type="scientific">Tunturiibacter gelidiferens</name>
    <dbReference type="NCBI Taxonomy" id="3069689"/>
    <lineage>
        <taxon>Bacteria</taxon>
        <taxon>Pseudomonadati</taxon>
        <taxon>Acidobacteriota</taxon>
        <taxon>Terriglobia</taxon>
        <taxon>Terriglobales</taxon>
        <taxon>Acidobacteriaceae</taxon>
        <taxon>Tunturiibacter</taxon>
    </lineage>
</organism>
<dbReference type="GO" id="GO:0016831">
    <property type="term" value="F:carboxy-lyase activity"/>
    <property type="evidence" value="ECO:0007669"/>
    <property type="project" value="TreeGrafter"/>
</dbReference>
<proteinExistence type="inferred from homology"/>
<dbReference type="Pfam" id="PF02441">
    <property type="entry name" value="Flavoprotein"/>
    <property type="match status" value="1"/>
</dbReference>
<sequence length="196" mass="21194">MKRLIVAITGASGAIYGVRTLQLLRAAGGVEVHLVISPSAARTLLAETDYTIEDLRKLGDVVHNHKDIGASIASGSFRTEGMVVVPCSVKSLSGIANCYDEDLIVRAADVCLKERRRLILMLRETPFHAGHIALMDQATRMGAIIMPPIPSFYNRPNSIDDMVNQSVGRMLDLFDLAADIVSRWTGTAPLPALGPE</sequence>
<evidence type="ECO:0000259" key="8">
    <source>
        <dbReference type="Pfam" id="PF02441"/>
    </source>
</evidence>
<dbReference type="HAMAP" id="MF_01984">
    <property type="entry name" value="ubiX_pad"/>
    <property type="match status" value="1"/>
</dbReference>
<dbReference type="InterPro" id="IPR003382">
    <property type="entry name" value="Flavoprotein"/>
</dbReference>
<keyword evidence="2 7" id="KW-0285">Flavoprotein</keyword>
<dbReference type="SUPFAM" id="SSF52507">
    <property type="entry name" value="Homo-oligomeric flavin-containing Cys decarboxylases, HFCD"/>
    <property type="match status" value="1"/>
</dbReference>
<evidence type="ECO:0000256" key="3">
    <source>
        <dbReference type="ARBA" id="ARBA00022643"/>
    </source>
</evidence>
<comment type="catalytic activity">
    <reaction evidence="5 7">
        <text>dimethylallyl phosphate + FMNH2 = prenylated FMNH2 + phosphate</text>
        <dbReference type="Rhea" id="RHEA:37743"/>
        <dbReference type="ChEBI" id="CHEBI:43474"/>
        <dbReference type="ChEBI" id="CHEBI:57618"/>
        <dbReference type="ChEBI" id="CHEBI:87467"/>
        <dbReference type="ChEBI" id="CHEBI:88052"/>
        <dbReference type="EC" id="2.5.1.129"/>
    </reaction>
</comment>
<evidence type="ECO:0000256" key="4">
    <source>
        <dbReference type="ARBA" id="ARBA00022679"/>
    </source>
</evidence>
<keyword evidence="1 7" id="KW-0637">Prenyltransferase</keyword>
<dbReference type="NCBIfam" id="TIGR00421">
    <property type="entry name" value="ubiX_pad"/>
    <property type="match status" value="1"/>
</dbReference>
<feature type="binding site" evidence="7">
    <location>
        <position position="123"/>
    </location>
    <ligand>
        <name>FMN</name>
        <dbReference type="ChEBI" id="CHEBI:58210"/>
    </ligand>
</feature>
<dbReference type="InterPro" id="IPR036551">
    <property type="entry name" value="Flavin_trans-like"/>
</dbReference>
<dbReference type="NCBIfam" id="NF004685">
    <property type="entry name" value="PRK06029.1"/>
    <property type="match status" value="1"/>
</dbReference>
<name>A0AAU7Z0K8_9BACT</name>
<feature type="binding site" evidence="7">
    <location>
        <begin position="10"/>
        <end position="12"/>
    </location>
    <ligand>
        <name>FMN</name>
        <dbReference type="ChEBI" id="CHEBI:58210"/>
    </ligand>
</feature>
<gene>
    <name evidence="7" type="primary">ubiX</name>
    <name evidence="9" type="ORF">RBB81_21250</name>
</gene>
<comment type="caution">
    <text evidence="7">Lacks conserved residue(s) required for the propagation of feature annotation.</text>
</comment>
<feature type="binding site" evidence="7">
    <location>
        <position position="153"/>
    </location>
    <ligand>
        <name>dimethylallyl phosphate</name>
        <dbReference type="ChEBI" id="CHEBI:88052"/>
    </ligand>
</feature>
<dbReference type="AlphaFoldDB" id="A0AAU7Z0K8"/>
<dbReference type="EMBL" id="CP132938">
    <property type="protein sequence ID" value="XCB22076.1"/>
    <property type="molecule type" value="Genomic_DNA"/>
</dbReference>
<keyword evidence="4 7" id="KW-0808">Transferase</keyword>
<dbReference type="RefSeq" id="WP_353072072.1">
    <property type="nucleotide sequence ID" value="NZ_CP132938.1"/>
</dbReference>
<feature type="binding site" evidence="7">
    <location>
        <position position="169"/>
    </location>
    <ligand>
        <name>dimethylallyl phosphate</name>
        <dbReference type="ChEBI" id="CHEBI:88052"/>
    </ligand>
</feature>
<evidence type="ECO:0000256" key="5">
    <source>
        <dbReference type="ARBA" id="ARBA00050612"/>
    </source>
</evidence>
<evidence type="ECO:0000256" key="2">
    <source>
        <dbReference type="ARBA" id="ARBA00022630"/>
    </source>
</evidence>
<dbReference type="FunFam" id="3.40.50.1950:FF:000001">
    <property type="entry name" value="Flavin prenyltransferase UbiX"/>
    <property type="match status" value="1"/>
</dbReference>
<accession>A0AAU7Z0K8</accession>
<dbReference type="GO" id="GO:0106141">
    <property type="term" value="F:flavin prenyltransferase activity"/>
    <property type="evidence" value="ECO:0007669"/>
    <property type="project" value="UniProtKB-EC"/>
</dbReference>
<feature type="binding site" evidence="7">
    <location>
        <position position="37"/>
    </location>
    <ligand>
        <name>FMN</name>
        <dbReference type="ChEBI" id="CHEBI:58210"/>
    </ligand>
</feature>
<dbReference type="PANTHER" id="PTHR43374">
    <property type="entry name" value="FLAVIN PRENYLTRANSFERASE"/>
    <property type="match status" value="1"/>
</dbReference>
<feature type="domain" description="Flavoprotein" evidence="8">
    <location>
        <begin position="2"/>
        <end position="180"/>
    </location>
</feature>
<evidence type="ECO:0000313" key="9">
    <source>
        <dbReference type="EMBL" id="XCB22076.1"/>
    </source>
</evidence>
<feature type="binding site" evidence="7">
    <location>
        <begin position="88"/>
        <end position="91"/>
    </location>
    <ligand>
        <name>FMN</name>
        <dbReference type="ChEBI" id="CHEBI:58210"/>
    </ligand>
</feature>
<dbReference type="InterPro" id="IPR004507">
    <property type="entry name" value="UbiX-like"/>
</dbReference>
<dbReference type="EC" id="2.5.1.129" evidence="7"/>
<evidence type="ECO:0000256" key="1">
    <source>
        <dbReference type="ARBA" id="ARBA00022602"/>
    </source>
</evidence>
<dbReference type="KEGG" id="tgi:RBB81_21250"/>
<protein>
    <recommendedName>
        <fullName evidence="7">Flavin prenyltransferase UbiX</fullName>
        <ecNumber evidence="7">2.5.1.129</ecNumber>
    </recommendedName>
</protein>